<dbReference type="InterPro" id="IPR048102">
    <property type="entry name" value="MobP3"/>
</dbReference>
<dbReference type="AlphaFoldDB" id="A0AAP4BBL4"/>
<dbReference type="Proteomes" id="UP001300383">
    <property type="component" value="Unassembled WGS sequence"/>
</dbReference>
<dbReference type="EMBL" id="JASGBQ010000005">
    <property type="protein sequence ID" value="MDI9241923.1"/>
    <property type="molecule type" value="Genomic_DNA"/>
</dbReference>
<name>A0AAP4BBL4_9FIRM</name>
<dbReference type="Pfam" id="PF18555">
    <property type="entry name" value="MobL"/>
    <property type="match status" value="1"/>
</dbReference>
<dbReference type="NCBIfam" id="NF041499">
    <property type="entry name" value="MobP3"/>
    <property type="match status" value="1"/>
</dbReference>
<accession>A0AAP4BBL4</accession>
<feature type="compositionally biased region" description="Basic residues" evidence="1">
    <location>
        <begin position="448"/>
        <end position="459"/>
    </location>
</feature>
<reference evidence="2 3" key="1">
    <citation type="submission" date="2023-05" db="EMBL/GenBank/DDBJ databases">
        <title>[ruminococcus] sp. nov., isolated from a pig farm feces dump.</title>
        <authorList>
            <person name="Chang Y.-H."/>
        </authorList>
    </citation>
    <scope>NUCLEOTIDE SEQUENCE [LARGE SCALE GENOMIC DNA]</scope>
    <source>
        <strain evidence="2 3">YH-rum2234</strain>
    </source>
</reference>
<evidence type="ECO:0000256" key="1">
    <source>
        <dbReference type="SAM" id="MobiDB-lite"/>
    </source>
</evidence>
<dbReference type="InterPro" id="IPR041073">
    <property type="entry name" value="MobL"/>
</dbReference>
<protein>
    <submittedName>
        <fullName evidence="2">MobP3 family relaxase</fullName>
    </submittedName>
</protein>
<feature type="region of interest" description="Disordered" evidence="1">
    <location>
        <begin position="441"/>
        <end position="466"/>
    </location>
</feature>
<gene>
    <name evidence="2" type="primary">mobP3</name>
    <name evidence="2" type="ORF">QJ036_05445</name>
</gene>
<keyword evidence="3" id="KW-1185">Reference proteome</keyword>
<sequence length="466" mass="53775">MVSKIRVFDRSNKSYASANREYVKYIATRPGVDLSPMSDNYTYTKYIAERPRSSGLWGNIDTENYLDVASQVYEKSQDNQLVYRAIVSLSPQDAVELGYTDKKPWMNMVNAVMPDIAGQFNISVRDIRYIAAYHREVSHPHVHIVFWSEKEQLKDKFISVKTQNCCREIFSREIFKAERENLITEKTLKRNATLTQVEAALDETGILSQIPGDRVDHFLGRTSMEDCEKLAEKMLELKQSIPTNGRKYYQYMPPEVKEKIDLITKMLLERSDIAKEYRAFKAAAENISRTYSSTEGKASRVTQSAEEDLNKRIGNLIIRKTLEIEQYKVCDIPDHLLGVTEDAGSVEESHIQNQIDGTAKEDFDKNEKTVALAWQLWNDKKEKNNPAAGKQLLQDLADQGNQEAIESLNVMRNIESGRAVNFAYALFRSAFSHCNRRRQEREAVHSHSMQKKKKHKRRTHMEELEL</sequence>
<comment type="caution">
    <text evidence="2">The sequence shown here is derived from an EMBL/GenBank/DDBJ whole genome shotgun (WGS) entry which is preliminary data.</text>
</comment>
<proteinExistence type="predicted"/>
<organism evidence="2 3">
    <name type="scientific">Fusibacillus kribbianus</name>
    <dbReference type="NCBI Taxonomy" id="3044208"/>
    <lineage>
        <taxon>Bacteria</taxon>
        <taxon>Bacillati</taxon>
        <taxon>Bacillota</taxon>
        <taxon>Clostridia</taxon>
        <taxon>Lachnospirales</taxon>
        <taxon>Lachnospiraceae</taxon>
        <taxon>Fusibacillus</taxon>
    </lineage>
</organism>
<dbReference type="RefSeq" id="WP_283230425.1">
    <property type="nucleotide sequence ID" value="NZ_JASGBQ010000005.1"/>
</dbReference>
<evidence type="ECO:0000313" key="3">
    <source>
        <dbReference type="Proteomes" id="UP001300383"/>
    </source>
</evidence>
<evidence type="ECO:0000313" key="2">
    <source>
        <dbReference type="EMBL" id="MDI9241923.1"/>
    </source>
</evidence>